<dbReference type="SUPFAM" id="SSF53474">
    <property type="entry name" value="alpha/beta-Hydrolases"/>
    <property type="match status" value="1"/>
</dbReference>
<comment type="caution">
    <text evidence="2">The sequence shown here is derived from an EMBL/GenBank/DDBJ whole genome shotgun (WGS) entry which is preliminary data.</text>
</comment>
<accession>A0A916V002</accession>
<dbReference type="InterPro" id="IPR017532">
    <property type="entry name" value="Hydrolase-2_PEP"/>
</dbReference>
<dbReference type="Proteomes" id="UP000637423">
    <property type="component" value="Unassembled WGS sequence"/>
</dbReference>
<name>A0A916V002_9BURK</name>
<keyword evidence="3" id="KW-1185">Reference proteome</keyword>
<dbReference type="InterPro" id="IPR022742">
    <property type="entry name" value="Hydrolase_4"/>
</dbReference>
<dbReference type="AlphaFoldDB" id="A0A916V002"/>
<reference evidence="2" key="2">
    <citation type="submission" date="2020-09" db="EMBL/GenBank/DDBJ databases">
        <authorList>
            <person name="Sun Q."/>
            <person name="Zhou Y."/>
        </authorList>
    </citation>
    <scope>NUCLEOTIDE SEQUENCE</scope>
    <source>
        <strain evidence="2">CGMCC 1.10998</strain>
    </source>
</reference>
<organism evidence="2 3">
    <name type="scientific">Undibacterium terreum</name>
    <dbReference type="NCBI Taxonomy" id="1224302"/>
    <lineage>
        <taxon>Bacteria</taxon>
        <taxon>Pseudomonadati</taxon>
        <taxon>Pseudomonadota</taxon>
        <taxon>Betaproteobacteria</taxon>
        <taxon>Burkholderiales</taxon>
        <taxon>Oxalobacteraceae</taxon>
        <taxon>Undibacterium</taxon>
    </lineage>
</organism>
<dbReference type="InterPro" id="IPR029058">
    <property type="entry name" value="AB_hydrolase_fold"/>
</dbReference>
<dbReference type="Gene3D" id="3.40.50.1820">
    <property type="entry name" value="alpha/beta hydrolase"/>
    <property type="match status" value="1"/>
</dbReference>
<evidence type="ECO:0000313" key="3">
    <source>
        <dbReference type="Proteomes" id="UP000637423"/>
    </source>
</evidence>
<proteinExistence type="predicted"/>
<reference evidence="2" key="1">
    <citation type="journal article" date="2014" name="Int. J. Syst. Evol. Microbiol.">
        <title>Complete genome sequence of Corynebacterium casei LMG S-19264T (=DSM 44701T), isolated from a smear-ripened cheese.</title>
        <authorList>
            <consortium name="US DOE Joint Genome Institute (JGI-PGF)"/>
            <person name="Walter F."/>
            <person name="Albersmeier A."/>
            <person name="Kalinowski J."/>
            <person name="Ruckert C."/>
        </authorList>
    </citation>
    <scope>NUCLEOTIDE SEQUENCE</scope>
    <source>
        <strain evidence="2">CGMCC 1.10998</strain>
    </source>
</reference>
<gene>
    <name evidence="2" type="ORF">GCM10011396_50420</name>
</gene>
<protein>
    <recommendedName>
        <fullName evidence="1">Serine aminopeptidase S33 domain-containing protein</fullName>
    </recommendedName>
</protein>
<evidence type="ECO:0000259" key="1">
    <source>
        <dbReference type="Pfam" id="PF12146"/>
    </source>
</evidence>
<evidence type="ECO:0000313" key="2">
    <source>
        <dbReference type="EMBL" id="GGC96881.1"/>
    </source>
</evidence>
<dbReference type="NCBIfam" id="TIGR03101">
    <property type="entry name" value="hydr2_PEP"/>
    <property type="match status" value="1"/>
</dbReference>
<dbReference type="Pfam" id="PF12146">
    <property type="entry name" value="Hydrolase_4"/>
    <property type="match status" value="1"/>
</dbReference>
<dbReference type="EMBL" id="BMED01000007">
    <property type="protein sequence ID" value="GGC96881.1"/>
    <property type="molecule type" value="Genomic_DNA"/>
</dbReference>
<feature type="domain" description="Serine aminopeptidase S33" evidence="1">
    <location>
        <begin position="35"/>
        <end position="158"/>
    </location>
</feature>
<sequence>MRSPGDTGAEAFFLDAGADQRFCLFHPCPPGVTCRGTVIHVHPFAEEMNKSRRMAALQSRALAAAGYAVLQIDLYGCGDSSGDFGDARWDIWKDDLHRAQHWLMMRGEEPLSLWGVRMGALLALDFARDARSDIEKIVLWQPVFNGSQYLNQFFRLLLANDMINGAEQKNGGTQGIRQALLAGEKIEIAGYDIAPELVAGIDKLEVSDWTPPGSPVYWLENVNPGNPSLPPARKKLADAWMQQGASLWVDFVHGPAFWTTQETVDAPEWISATTDVFQRP</sequence>
<dbReference type="RefSeq" id="WP_188568929.1">
    <property type="nucleotide sequence ID" value="NZ_BMED01000007.1"/>
</dbReference>